<evidence type="ECO:0008006" key="3">
    <source>
        <dbReference type="Google" id="ProtNLM"/>
    </source>
</evidence>
<dbReference type="EMBL" id="KQ234633">
    <property type="protein sequence ID" value="KMZ76743.1"/>
    <property type="molecule type" value="Genomic_DNA"/>
</dbReference>
<evidence type="ECO:0000313" key="2">
    <source>
        <dbReference type="Proteomes" id="UP000053562"/>
    </source>
</evidence>
<evidence type="ECO:0000313" key="1">
    <source>
        <dbReference type="EMBL" id="KMZ76743.1"/>
    </source>
</evidence>
<name>A0A0J9UTJ0_PLAVI</name>
<proteinExistence type="predicted"/>
<organism evidence="1 2">
    <name type="scientific">Plasmodium vivax India VII</name>
    <dbReference type="NCBI Taxonomy" id="1077284"/>
    <lineage>
        <taxon>Eukaryota</taxon>
        <taxon>Sar</taxon>
        <taxon>Alveolata</taxon>
        <taxon>Apicomplexa</taxon>
        <taxon>Aconoidasida</taxon>
        <taxon>Haemosporida</taxon>
        <taxon>Plasmodiidae</taxon>
        <taxon>Plasmodium</taxon>
        <taxon>Plasmodium (Plasmodium)</taxon>
    </lineage>
</organism>
<sequence>MSEFNDDIEKLAKKYPFLDNIWNLYKEFYEPVNGDASIQTYEDLCEEVLVESAENHRKHKNFCKKLIRNLYSPSNYRENGKLKSERCRNLTNWLYYMIIKYDIPDDLISKCFQKTESKMKEQGKHICPYSPYKEIHQEPEAMLKIYNFEGIMDVVKTKLMDSDHSKNCSCEEYVYECLILNIILNVQQEHHSFYQKRLKMTAQKALFYLVYHLFWELWLEYHQF</sequence>
<dbReference type="AlphaFoldDB" id="A0A0J9UTJ0"/>
<dbReference type="Proteomes" id="UP000053562">
    <property type="component" value="Unassembled WGS sequence"/>
</dbReference>
<protein>
    <recommendedName>
        <fullName evidence="3">PIR Superfamily Protein</fullName>
    </recommendedName>
</protein>
<gene>
    <name evidence="1" type="ORF">PVIIG_05601</name>
</gene>
<reference evidence="1 2" key="1">
    <citation type="submission" date="2011-08" db="EMBL/GenBank/DDBJ databases">
        <title>The Genome Sequence of Plasmodium vivax India VII.</title>
        <authorList>
            <consortium name="The Broad Institute Genome Sequencing Platform"/>
            <consortium name="The Broad Institute Genome Sequencing Center for Infectious Disease"/>
            <person name="Neafsey D."/>
            <person name="Carlton J."/>
            <person name="Barnwell J."/>
            <person name="Collins W."/>
            <person name="Escalante A."/>
            <person name="Mullikin J."/>
            <person name="Saul A."/>
            <person name="Guigo R."/>
            <person name="Camara F."/>
            <person name="Young S.K."/>
            <person name="Zeng Q."/>
            <person name="Gargeya S."/>
            <person name="Fitzgerald M."/>
            <person name="Haas B."/>
            <person name="Abouelleil A."/>
            <person name="Alvarado L."/>
            <person name="Arachchi H.M."/>
            <person name="Berlin A."/>
            <person name="Brown A."/>
            <person name="Chapman S.B."/>
            <person name="Chen Z."/>
            <person name="Dunbar C."/>
            <person name="Freedman E."/>
            <person name="Gearin G."/>
            <person name="Gellesch M."/>
            <person name="Goldberg J."/>
            <person name="Griggs A."/>
            <person name="Gujja S."/>
            <person name="Heiman D."/>
            <person name="Howarth C."/>
            <person name="Larson L."/>
            <person name="Lui A."/>
            <person name="MacDonald P.J.P."/>
            <person name="Montmayeur A."/>
            <person name="Murphy C."/>
            <person name="Neiman D."/>
            <person name="Pearson M."/>
            <person name="Priest M."/>
            <person name="Roberts A."/>
            <person name="Saif S."/>
            <person name="Shea T."/>
            <person name="Shenoy N."/>
            <person name="Sisk P."/>
            <person name="Stolte C."/>
            <person name="Sykes S."/>
            <person name="Wortman J."/>
            <person name="Nusbaum C."/>
            <person name="Birren B."/>
        </authorList>
    </citation>
    <scope>NUCLEOTIDE SEQUENCE [LARGE SCALE GENOMIC DNA]</scope>
    <source>
        <strain evidence="1 2">India VII</strain>
    </source>
</reference>
<accession>A0A0J9UTJ0</accession>